<keyword evidence="4" id="KW-1185">Reference proteome</keyword>
<dbReference type="OrthoDB" id="269227at2759"/>
<dbReference type="GO" id="GO:0050660">
    <property type="term" value="F:flavin adenine dinucleotide binding"/>
    <property type="evidence" value="ECO:0007669"/>
    <property type="project" value="InterPro"/>
</dbReference>
<feature type="domain" description="Glucose-methanol-choline oxidoreductase N-terminal" evidence="2">
    <location>
        <begin position="7"/>
        <end position="164"/>
    </location>
</feature>
<gene>
    <name evidence="3" type="primary">Gld</name>
    <name evidence="3" type="ORF">TNCT_491811</name>
</gene>
<dbReference type="PANTHER" id="PTHR11552:SF186">
    <property type="entry name" value="GLUCOSE-METHANOL-CHOLINE OXIDOREDUCTASE N-TERMINAL DOMAIN-CONTAINING PROTEIN"/>
    <property type="match status" value="1"/>
</dbReference>
<comment type="caution">
    <text evidence="3">The sequence shown here is derived from an EMBL/GenBank/DDBJ whole genome shotgun (WGS) entry which is preliminary data.</text>
</comment>
<evidence type="ECO:0000313" key="3">
    <source>
        <dbReference type="EMBL" id="GFR20504.1"/>
    </source>
</evidence>
<proteinExistence type="inferred from homology"/>
<sequence length="197" mass="21733">YHGTGGPVTVSKPPYDSELKSAVLEAAEEKGYRIGDINGPDAQVLIHNSKCFYDLQATIRDGQRCSAAKAYLAPNDHKENLDIVSGAFVKKIIIDNSFAKGVVYDFEGKTRTVRAYKEVILSAGTVNTAQLLMLSGIGPRQELEKHHIRVKADLPVGKNMQDHWAAMLAFELSDDITPIQKKQVDESNIKQYISSKT</sequence>
<name>A0A8X6HBG0_TRICU</name>
<dbReference type="InterPro" id="IPR000172">
    <property type="entry name" value="GMC_OxRdtase_N"/>
</dbReference>
<evidence type="ECO:0000259" key="2">
    <source>
        <dbReference type="Pfam" id="PF00732"/>
    </source>
</evidence>
<feature type="non-terminal residue" evidence="3">
    <location>
        <position position="197"/>
    </location>
</feature>
<dbReference type="GO" id="GO:0016614">
    <property type="term" value="F:oxidoreductase activity, acting on CH-OH group of donors"/>
    <property type="evidence" value="ECO:0007669"/>
    <property type="project" value="InterPro"/>
</dbReference>
<dbReference type="Gene3D" id="3.50.50.60">
    <property type="entry name" value="FAD/NAD(P)-binding domain"/>
    <property type="match status" value="1"/>
</dbReference>
<reference evidence="3" key="1">
    <citation type="submission" date="2020-07" db="EMBL/GenBank/DDBJ databases">
        <title>Multicomponent nature underlies the extraordinary mechanical properties of spider dragline silk.</title>
        <authorList>
            <person name="Kono N."/>
            <person name="Nakamura H."/>
            <person name="Mori M."/>
            <person name="Yoshida Y."/>
            <person name="Ohtoshi R."/>
            <person name="Malay A.D."/>
            <person name="Moran D.A.P."/>
            <person name="Tomita M."/>
            <person name="Numata K."/>
            <person name="Arakawa K."/>
        </authorList>
    </citation>
    <scope>NUCLEOTIDE SEQUENCE</scope>
</reference>
<dbReference type="SUPFAM" id="SSF51905">
    <property type="entry name" value="FAD/NAD(P)-binding domain"/>
    <property type="match status" value="1"/>
</dbReference>
<dbReference type="Gene3D" id="3.30.560.10">
    <property type="entry name" value="Glucose Oxidase, domain 3"/>
    <property type="match status" value="1"/>
</dbReference>
<dbReference type="EMBL" id="BMAO01008063">
    <property type="protein sequence ID" value="GFR20504.1"/>
    <property type="molecule type" value="Genomic_DNA"/>
</dbReference>
<dbReference type="Proteomes" id="UP000887116">
    <property type="component" value="Unassembled WGS sequence"/>
</dbReference>
<dbReference type="Pfam" id="PF00732">
    <property type="entry name" value="GMC_oxred_N"/>
    <property type="match status" value="1"/>
</dbReference>
<organism evidence="3 4">
    <name type="scientific">Trichonephila clavata</name>
    <name type="common">Joro spider</name>
    <name type="synonym">Nephila clavata</name>
    <dbReference type="NCBI Taxonomy" id="2740835"/>
    <lineage>
        <taxon>Eukaryota</taxon>
        <taxon>Metazoa</taxon>
        <taxon>Ecdysozoa</taxon>
        <taxon>Arthropoda</taxon>
        <taxon>Chelicerata</taxon>
        <taxon>Arachnida</taxon>
        <taxon>Araneae</taxon>
        <taxon>Araneomorphae</taxon>
        <taxon>Entelegynae</taxon>
        <taxon>Araneoidea</taxon>
        <taxon>Nephilidae</taxon>
        <taxon>Trichonephila</taxon>
    </lineage>
</organism>
<dbReference type="AlphaFoldDB" id="A0A8X6HBG0"/>
<evidence type="ECO:0000256" key="1">
    <source>
        <dbReference type="ARBA" id="ARBA00010790"/>
    </source>
</evidence>
<accession>A0A8X6HBG0</accession>
<dbReference type="InterPro" id="IPR036188">
    <property type="entry name" value="FAD/NAD-bd_sf"/>
</dbReference>
<protein>
    <submittedName>
        <fullName evidence="3">Glucose dehydrogenase</fullName>
    </submittedName>
</protein>
<comment type="similarity">
    <text evidence="1">Belongs to the GMC oxidoreductase family.</text>
</comment>
<evidence type="ECO:0000313" key="4">
    <source>
        <dbReference type="Proteomes" id="UP000887116"/>
    </source>
</evidence>
<dbReference type="PANTHER" id="PTHR11552">
    <property type="entry name" value="GLUCOSE-METHANOL-CHOLINE GMC OXIDOREDUCTASE"/>
    <property type="match status" value="1"/>
</dbReference>
<dbReference type="InterPro" id="IPR012132">
    <property type="entry name" value="GMC_OxRdtase"/>
</dbReference>
<feature type="non-terminal residue" evidence="3">
    <location>
        <position position="1"/>
    </location>
</feature>